<gene>
    <name evidence="3" type="ORF">ACG00Y_20115</name>
</gene>
<name>A0ABW7F6H5_9BURK</name>
<accession>A0ABW7F6H5</accession>
<reference evidence="3 4" key="1">
    <citation type="submission" date="2024-08" db="EMBL/GenBank/DDBJ databases">
        <authorList>
            <person name="Lu H."/>
        </authorList>
    </citation>
    <scope>NUCLEOTIDE SEQUENCE [LARGE SCALE GENOMIC DNA]</scope>
    <source>
        <strain evidence="3 4">LYH14W</strain>
    </source>
</reference>
<feature type="transmembrane region" description="Helical" evidence="1">
    <location>
        <begin position="88"/>
        <end position="108"/>
    </location>
</feature>
<keyword evidence="1" id="KW-1133">Transmembrane helix</keyword>
<dbReference type="Pfam" id="PF05569">
    <property type="entry name" value="Peptidase_M56"/>
    <property type="match status" value="1"/>
</dbReference>
<dbReference type="InterPro" id="IPR008756">
    <property type="entry name" value="Peptidase_M56"/>
</dbReference>
<dbReference type="RefSeq" id="WP_394481925.1">
    <property type="nucleotide sequence ID" value="NZ_JBIGHV010000007.1"/>
</dbReference>
<dbReference type="PANTHER" id="PTHR34978">
    <property type="entry name" value="POSSIBLE SENSOR-TRANSDUCER PROTEIN BLAR"/>
    <property type="match status" value="1"/>
</dbReference>
<sequence length="421" mass="45165">MTALLLTAMQRQALLLSLGALLLLALRPLLLKRLGARATYAAWLLLPALLATPLPPRLDAQPLPVFVTATELARSAAAPLLTAPPPDAAWPSLLLAAWLGGAALVLSLQTLRQWRLSRHGARLPAGTSPALVGLWRPRVALPADFEARFSPEERQLILAHEDVHRARHDNAWNMLACLLTAVHWWNPLAWLAARRMQADQELACDAVVLDRQPGALAAYTRALLAAHDLAPHGAPLASRWGSTHPLVERIAMLNRPHRLSRCSGAALAAGLLALAGIAYAAQGDAQRPANGPMVELKLDMSYRTGNADASDTQTIKSTLRVHLGERAVLMLNGRPDTPTPEQIAVAIVARDLGDDKIDLRTEVSKGGLSNVVSRPRLITRNGTKALIEQGRDDPVASEHLSIAITPTLLGDSQPAAQPGTR</sequence>
<dbReference type="CDD" id="cd07341">
    <property type="entry name" value="M56_BlaR1_MecR1_like"/>
    <property type="match status" value="1"/>
</dbReference>
<organism evidence="3 4">
    <name type="scientific">Pelomonas parva</name>
    <dbReference type="NCBI Taxonomy" id="3299032"/>
    <lineage>
        <taxon>Bacteria</taxon>
        <taxon>Pseudomonadati</taxon>
        <taxon>Pseudomonadota</taxon>
        <taxon>Betaproteobacteria</taxon>
        <taxon>Burkholderiales</taxon>
        <taxon>Sphaerotilaceae</taxon>
        <taxon>Roseateles</taxon>
    </lineage>
</organism>
<evidence type="ECO:0000256" key="1">
    <source>
        <dbReference type="SAM" id="Phobius"/>
    </source>
</evidence>
<dbReference type="EMBL" id="JBIGHV010000007">
    <property type="protein sequence ID" value="MFG6432238.1"/>
    <property type="molecule type" value="Genomic_DNA"/>
</dbReference>
<feature type="domain" description="Peptidase M56" evidence="2">
    <location>
        <begin position="128"/>
        <end position="253"/>
    </location>
</feature>
<keyword evidence="4" id="KW-1185">Reference proteome</keyword>
<dbReference type="PANTHER" id="PTHR34978:SF3">
    <property type="entry name" value="SLR0241 PROTEIN"/>
    <property type="match status" value="1"/>
</dbReference>
<evidence type="ECO:0000259" key="2">
    <source>
        <dbReference type="Pfam" id="PF05569"/>
    </source>
</evidence>
<dbReference type="InterPro" id="IPR052173">
    <property type="entry name" value="Beta-lactam_resp_regulator"/>
</dbReference>
<keyword evidence="1" id="KW-0472">Membrane</keyword>
<evidence type="ECO:0000313" key="3">
    <source>
        <dbReference type="EMBL" id="MFG6432238.1"/>
    </source>
</evidence>
<proteinExistence type="predicted"/>
<evidence type="ECO:0000313" key="4">
    <source>
        <dbReference type="Proteomes" id="UP001606210"/>
    </source>
</evidence>
<keyword evidence="1" id="KW-0812">Transmembrane</keyword>
<protein>
    <submittedName>
        <fullName evidence="3">M56 family metallopeptidase</fullName>
    </submittedName>
</protein>
<feature type="transmembrane region" description="Helical" evidence="1">
    <location>
        <begin position="262"/>
        <end position="281"/>
    </location>
</feature>
<dbReference type="Proteomes" id="UP001606210">
    <property type="component" value="Unassembled WGS sequence"/>
</dbReference>
<comment type="caution">
    <text evidence="3">The sequence shown here is derived from an EMBL/GenBank/DDBJ whole genome shotgun (WGS) entry which is preliminary data.</text>
</comment>